<dbReference type="InterPro" id="IPR029002">
    <property type="entry name" value="PLPC/GPLD1"/>
</dbReference>
<protein>
    <submittedName>
        <fullName evidence="2">Uncharacterized protein</fullName>
    </submittedName>
</protein>
<evidence type="ECO:0000313" key="2">
    <source>
        <dbReference type="EMBL" id="URZ12424.1"/>
    </source>
</evidence>
<gene>
    <name evidence="2" type="ORF">CROST_031460</name>
</gene>
<dbReference type="AlphaFoldDB" id="A0A1S8M995"/>
<dbReference type="Proteomes" id="UP000190951">
    <property type="component" value="Chromosome"/>
</dbReference>
<dbReference type="KEGG" id="crw:CROST_031460"/>
<dbReference type="PROSITE" id="PS50095">
    <property type="entry name" value="PLAT"/>
    <property type="match status" value="1"/>
</dbReference>
<keyword evidence="3" id="KW-1185">Reference proteome</keyword>
<proteinExistence type="predicted"/>
<comment type="caution">
    <text evidence="1">Lacks conserved residue(s) required for the propagation of feature annotation.</text>
</comment>
<accession>A0A1S8M995</accession>
<dbReference type="GO" id="GO:0016788">
    <property type="term" value="F:hydrolase activity, acting on ester bonds"/>
    <property type="evidence" value="ECO:0007669"/>
    <property type="project" value="InterPro"/>
</dbReference>
<sequence length="421" mass="47014">MRNINKFLTLIIALGIIFVFGSKVEAFQPVSHYVVIEQATSKLSENSLIRKAVEAYPNVAAWGSVGPDLGYMQIGSLGDYSPWGDRYHYYKVGSYASKQLQNALKSKDMKKIAFAAGWISHVTGDLACHGIYVNPECGVYLDNKDGRKQHKHMEAEAEPYAWVNIAGHSIADYNPSNMAGNIFKGVDDIPFDLMNETSEEVYGQSPSTAEEKLWATTLLAGLKTGVGYSYTDYNESKEFLSSNNREINLKCAFSQGINQCYKLLNYSENGDYAKFTDRWNLDVGKSNSPISSLTTIISTGTNIGSGTDDNIYFGIHLNNGIKKEWLLDKESYNDFENGATDEYYLYINDIDFLPKMVDKVWVRKESTGSIASNWLFKGLKIDVNGNDVLNSEPNEWMTSENSTAEFNADFSGVTNLEDPVF</sequence>
<dbReference type="STRING" id="84029.CROST_09680"/>
<dbReference type="SUPFAM" id="SSF49723">
    <property type="entry name" value="Lipase/lipooxygenase domain (PLAT/LH2 domain)"/>
    <property type="match status" value="1"/>
</dbReference>
<evidence type="ECO:0000313" key="3">
    <source>
        <dbReference type="Proteomes" id="UP000190951"/>
    </source>
</evidence>
<dbReference type="Pfam" id="PF00882">
    <property type="entry name" value="Zn_dep_PLPC"/>
    <property type="match status" value="1"/>
</dbReference>
<dbReference type="InterPro" id="IPR008947">
    <property type="entry name" value="PLipase_C/P1_nuclease_dom_sf"/>
</dbReference>
<reference evidence="2 3" key="1">
    <citation type="submission" date="2022-04" db="EMBL/GenBank/DDBJ databases">
        <title>Genome sequence of C. roseum typestrain.</title>
        <authorList>
            <person name="Poehlein A."/>
            <person name="Schoch T."/>
            <person name="Duerre P."/>
            <person name="Daniel R."/>
        </authorList>
    </citation>
    <scope>NUCLEOTIDE SEQUENCE [LARGE SCALE GENOMIC DNA]</scope>
    <source>
        <strain evidence="2 3">DSM 7320</strain>
    </source>
</reference>
<dbReference type="InterPro" id="IPR036392">
    <property type="entry name" value="PLAT/LH2_dom_sf"/>
</dbReference>
<dbReference type="EMBL" id="CP096983">
    <property type="protein sequence ID" value="URZ12424.1"/>
    <property type="molecule type" value="Genomic_DNA"/>
</dbReference>
<dbReference type="RefSeq" id="WP_077833834.1">
    <property type="nucleotide sequence ID" value="NZ_CP096983.1"/>
</dbReference>
<evidence type="ECO:0000256" key="1">
    <source>
        <dbReference type="PROSITE-ProRule" id="PRU00152"/>
    </source>
</evidence>
<dbReference type="Pfam" id="PF01477">
    <property type="entry name" value="PLAT"/>
    <property type="match status" value="1"/>
</dbReference>
<dbReference type="InterPro" id="IPR001024">
    <property type="entry name" value="PLAT/LH2_dom"/>
</dbReference>
<dbReference type="Gene3D" id="2.60.60.20">
    <property type="entry name" value="PLAT/LH2 domain"/>
    <property type="match status" value="1"/>
</dbReference>
<organism evidence="2 3">
    <name type="scientific">Clostridium felsineum</name>
    <dbReference type="NCBI Taxonomy" id="36839"/>
    <lineage>
        <taxon>Bacteria</taxon>
        <taxon>Bacillati</taxon>
        <taxon>Bacillota</taxon>
        <taxon>Clostridia</taxon>
        <taxon>Eubacteriales</taxon>
        <taxon>Clostridiaceae</taxon>
        <taxon>Clostridium</taxon>
    </lineage>
</organism>
<name>A0A1S8M995_9CLOT</name>
<dbReference type="SUPFAM" id="SSF48537">
    <property type="entry name" value="Phospholipase C/P1 nuclease"/>
    <property type="match status" value="1"/>
</dbReference>